<feature type="domain" description="Zn(2)-C6 fungal-type" evidence="9">
    <location>
        <begin position="40"/>
        <end position="70"/>
    </location>
</feature>
<dbReference type="GO" id="GO:0045944">
    <property type="term" value="P:positive regulation of transcription by RNA polymerase II"/>
    <property type="evidence" value="ECO:0007669"/>
    <property type="project" value="TreeGrafter"/>
</dbReference>
<keyword evidence="3" id="KW-0862">Zinc</keyword>
<gene>
    <name evidence="10" type="ORF">RI543_001603</name>
</gene>
<feature type="compositionally biased region" description="Polar residues" evidence="8">
    <location>
        <begin position="167"/>
        <end position="185"/>
    </location>
</feature>
<dbReference type="InterPro" id="IPR052202">
    <property type="entry name" value="Yeast_MetPath_Reg"/>
</dbReference>
<keyword evidence="4" id="KW-0805">Transcription regulation</keyword>
<keyword evidence="5" id="KW-0238">DNA-binding</keyword>
<protein>
    <recommendedName>
        <fullName evidence="9">Zn(2)-C6 fungal-type domain-containing protein</fullName>
    </recommendedName>
</protein>
<sequence length="1212" mass="139932">MGRPKKEISKQNIERFQKELQLAGNRSDILLKDKRGRSKSCLLCKRRKQKCDQKLPSCTACLRAAVKCIQPAGYHQPTIKKTIKPSHDVQMPEVEGVEEQTDLKNSNSIIPLISQRVANTQKSTPSSKYLTPPASLITSPIVTDSPYSTTTEGSATNSVSHTITPFESSLSNHDNNLTIGQQKTGKPQRKSKGKVNKRYENSDRDQYTVFLERKLRYLEKLIDLPIGGAVFTKKLNHYKKITHLLGEIEDLESTVAHLPVVNNKNINNDNNRSPSNKFIPSSGVNNANGSIPALSSDSVDSIDFNNCIFAKYFAKIDFLYYPAFEFNMDLSRTFLDTFFTRLQFKYPLLDEEEIYSFHDNYAKNNIYSYSNTEFHFECGRMWLIFSIAACMQKTTGKYKGHKPIRYFGTAVRHITKCGGHFNDIHKIELLTLLVLYLIRTDRDSLVLYDIMKDIMDICKTNLLIKHWVPDEPFASKKLRLFWCVYLLERMICEAVSKPFTISESEINLPYFGEDRDNQNKLKQVKNIYFINQSLRLRRLESCFIEELQIFSDDSKESTELRKYQLPKVNEYFKQLELWRSTCSTTGVKNFENETLKLYYYRSVRLLIQPYLEFLRPEDRLFRECQAAAGQICQLYKIFHQRTIGGHSTPAIHTVFEAGVTLVYCMWLSRNYDNKRRKELGDESTHTRPLVSASLFSSMDDLRACSVCLYSMTERSKFARVFRDTFDELMNVTIGNLITRCGPNSSELIYISQLNKNITNNNIQSNLPEHMKKFEGSFQRDQSVDNNNDNELHFHGMPPAIKRVFGVGQAEEHAGFVEISQVDIEEQREFKKKQIDLEKHSLPKSLAHLLNHERKDSKIRNTSNTKINPDSTEQKQQQYVVKKPLNNNDLDWKTFHHQAYIQQQVAQQNLQNYLSSFNYAPYKPMSTYIIPNMQSNYDNNFHTNPINTTLAGNRHIILPPASNNSYNNYTLIPQLANSNPTNTFNIVTKNPNESSNVVNEPNLEKHTKNETPIDPNVSKTAQSLIRTRSGILINNWTHNMISSISNWTNDSLVDDVSITTNDDIDIYSSQSHQITQNHIITESIQQQPGNPHYRLHHHQKSFNLEQGNDLPMRRNNNYQRQITASKPLATSNSTTARFNAIPIHSEHWQHNNKSATVINSYPSITHNFTNNNNERNNNFIQNIPGRYREFENIGSVLPVEEFWTVNDDYGFLT</sequence>
<feature type="region of interest" description="Disordered" evidence="8">
    <location>
        <begin position="167"/>
        <end position="199"/>
    </location>
</feature>
<feature type="region of interest" description="Disordered" evidence="8">
    <location>
        <begin position="849"/>
        <end position="875"/>
    </location>
</feature>
<keyword evidence="7" id="KW-0539">Nucleus</keyword>
<evidence type="ECO:0000256" key="7">
    <source>
        <dbReference type="ARBA" id="ARBA00023242"/>
    </source>
</evidence>
<dbReference type="GO" id="GO:0005634">
    <property type="term" value="C:nucleus"/>
    <property type="evidence" value="ECO:0007669"/>
    <property type="project" value="UniProtKB-SubCell"/>
</dbReference>
<organism evidence="10 11">
    <name type="scientific">Arxiozyma heterogenica</name>
    <dbReference type="NCBI Taxonomy" id="278026"/>
    <lineage>
        <taxon>Eukaryota</taxon>
        <taxon>Fungi</taxon>
        <taxon>Dikarya</taxon>
        <taxon>Ascomycota</taxon>
        <taxon>Saccharomycotina</taxon>
        <taxon>Saccharomycetes</taxon>
        <taxon>Saccharomycetales</taxon>
        <taxon>Saccharomycetaceae</taxon>
        <taxon>Arxiozyma</taxon>
    </lineage>
</organism>
<dbReference type="Pfam" id="PF04082">
    <property type="entry name" value="Fungal_trans"/>
    <property type="match status" value="1"/>
</dbReference>
<feature type="compositionally biased region" description="Basic residues" evidence="8">
    <location>
        <begin position="186"/>
        <end position="196"/>
    </location>
</feature>
<dbReference type="CDD" id="cd00067">
    <property type="entry name" value="GAL4"/>
    <property type="match status" value="1"/>
</dbReference>
<dbReference type="Pfam" id="PF00172">
    <property type="entry name" value="Zn_clus"/>
    <property type="match status" value="1"/>
</dbReference>
<dbReference type="EMBL" id="JAWIZZ010000038">
    <property type="protein sequence ID" value="KAK5781206.1"/>
    <property type="molecule type" value="Genomic_DNA"/>
</dbReference>
<keyword evidence="2" id="KW-0479">Metal-binding</keyword>
<dbReference type="InterPro" id="IPR007219">
    <property type="entry name" value="XnlR_reg_dom"/>
</dbReference>
<dbReference type="InterPro" id="IPR001138">
    <property type="entry name" value="Zn2Cys6_DnaBD"/>
</dbReference>
<dbReference type="PANTHER" id="PTHR47782">
    <property type="entry name" value="ZN(II)2CYS6 TRANSCRIPTION FACTOR (EUROFUNG)-RELATED"/>
    <property type="match status" value="1"/>
</dbReference>
<dbReference type="Proteomes" id="UP001306508">
    <property type="component" value="Unassembled WGS sequence"/>
</dbReference>
<dbReference type="SMART" id="SM00066">
    <property type="entry name" value="GAL4"/>
    <property type="match status" value="1"/>
</dbReference>
<dbReference type="GO" id="GO:0008270">
    <property type="term" value="F:zinc ion binding"/>
    <property type="evidence" value="ECO:0007669"/>
    <property type="project" value="InterPro"/>
</dbReference>
<dbReference type="GO" id="GO:0043565">
    <property type="term" value="F:sequence-specific DNA binding"/>
    <property type="evidence" value="ECO:0007669"/>
    <property type="project" value="TreeGrafter"/>
</dbReference>
<keyword evidence="11" id="KW-1185">Reference proteome</keyword>
<dbReference type="SUPFAM" id="SSF57701">
    <property type="entry name" value="Zn2/Cys6 DNA-binding domain"/>
    <property type="match status" value="1"/>
</dbReference>
<feature type="compositionally biased region" description="Basic and acidic residues" evidence="8">
    <location>
        <begin position="849"/>
        <end position="858"/>
    </location>
</feature>
<dbReference type="SMART" id="SM00906">
    <property type="entry name" value="Fungal_trans"/>
    <property type="match status" value="1"/>
</dbReference>
<comment type="subcellular location">
    <subcellularLocation>
        <location evidence="1">Nucleus</location>
    </subcellularLocation>
</comment>
<proteinExistence type="predicted"/>
<dbReference type="GO" id="GO:0000981">
    <property type="term" value="F:DNA-binding transcription factor activity, RNA polymerase II-specific"/>
    <property type="evidence" value="ECO:0007669"/>
    <property type="project" value="InterPro"/>
</dbReference>
<dbReference type="CDD" id="cd12148">
    <property type="entry name" value="fungal_TF_MHR"/>
    <property type="match status" value="1"/>
</dbReference>
<evidence type="ECO:0000256" key="3">
    <source>
        <dbReference type="ARBA" id="ARBA00022833"/>
    </source>
</evidence>
<accession>A0AAN7W4R4</accession>
<evidence type="ECO:0000256" key="2">
    <source>
        <dbReference type="ARBA" id="ARBA00022723"/>
    </source>
</evidence>
<evidence type="ECO:0000313" key="10">
    <source>
        <dbReference type="EMBL" id="KAK5781206.1"/>
    </source>
</evidence>
<feature type="compositionally biased region" description="Polar residues" evidence="8">
    <location>
        <begin position="859"/>
        <end position="875"/>
    </location>
</feature>
<evidence type="ECO:0000256" key="6">
    <source>
        <dbReference type="ARBA" id="ARBA00023163"/>
    </source>
</evidence>
<name>A0AAN7W4R4_9SACH</name>
<dbReference type="PANTHER" id="PTHR47782:SF12">
    <property type="entry name" value="ZN(II)2CYS6 TRANSCRIPTION FACTOR (EUROFUNG)"/>
    <property type="match status" value="1"/>
</dbReference>
<dbReference type="PROSITE" id="PS50048">
    <property type="entry name" value="ZN2_CY6_FUNGAL_2"/>
    <property type="match status" value="1"/>
</dbReference>
<evidence type="ECO:0000256" key="4">
    <source>
        <dbReference type="ARBA" id="ARBA00023015"/>
    </source>
</evidence>
<keyword evidence="6" id="KW-0804">Transcription</keyword>
<evidence type="ECO:0000259" key="9">
    <source>
        <dbReference type="PROSITE" id="PS50048"/>
    </source>
</evidence>
<dbReference type="GO" id="GO:0006351">
    <property type="term" value="P:DNA-templated transcription"/>
    <property type="evidence" value="ECO:0007669"/>
    <property type="project" value="InterPro"/>
</dbReference>
<dbReference type="PROSITE" id="PS00463">
    <property type="entry name" value="ZN2_CY6_FUNGAL_1"/>
    <property type="match status" value="1"/>
</dbReference>
<evidence type="ECO:0000313" key="11">
    <source>
        <dbReference type="Proteomes" id="UP001306508"/>
    </source>
</evidence>
<reference evidence="11" key="1">
    <citation type="submission" date="2023-07" db="EMBL/GenBank/DDBJ databases">
        <title>A draft genome of Kazachstania heterogenica Y-27499.</title>
        <authorList>
            <person name="Donic C."/>
            <person name="Kralova J.S."/>
            <person name="Fidel L."/>
            <person name="Ben-Dor S."/>
            <person name="Jung S."/>
        </authorList>
    </citation>
    <scope>NUCLEOTIDE SEQUENCE [LARGE SCALE GENOMIC DNA]</scope>
    <source>
        <strain evidence="11">Y27499</strain>
    </source>
</reference>
<evidence type="ECO:0000256" key="1">
    <source>
        <dbReference type="ARBA" id="ARBA00004123"/>
    </source>
</evidence>
<dbReference type="Gene3D" id="4.10.240.10">
    <property type="entry name" value="Zn(2)-C6 fungal-type DNA-binding domain"/>
    <property type="match status" value="1"/>
</dbReference>
<evidence type="ECO:0000256" key="5">
    <source>
        <dbReference type="ARBA" id="ARBA00023125"/>
    </source>
</evidence>
<dbReference type="InterPro" id="IPR036864">
    <property type="entry name" value="Zn2-C6_fun-type_DNA-bd_sf"/>
</dbReference>
<comment type="caution">
    <text evidence="10">The sequence shown here is derived from an EMBL/GenBank/DDBJ whole genome shotgun (WGS) entry which is preliminary data.</text>
</comment>
<dbReference type="AlphaFoldDB" id="A0AAN7W4R4"/>
<evidence type="ECO:0000256" key="8">
    <source>
        <dbReference type="SAM" id="MobiDB-lite"/>
    </source>
</evidence>